<comment type="pathway">
    <text evidence="1 5">Carbohydrate metabolism; hexose metabolism.</text>
</comment>
<keyword evidence="3 5" id="KW-0413">Isomerase</keyword>
<evidence type="ECO:0000256" key="1">
    <source>
        <dbReference type="ARBA" id="ARBA00005028"/>
    </source>
</evidence>
<name>A0ABQ2DF72_9DEIO</name>
<dbReference type="Gene3D" id="2.70.98.10">
    <property type="match status" value="1"/>
</dbReference>
<dbReference type="CDD" id="cd09019">
    <property type="entry name" value="galactose_mutarotase_like"/>
    <property type="match status" value="1"/>
</dbReference>
<dbReference type="NCBIfam" id="NF008277">
    <property type="entry name" value="PRK11055.1"/>
    <property type="match status" value="1"/>
</dbReference>
<evidence type="ECO:0000256" key="6">
    <source>
        <dbReference type="SAM" id="MobiDB-lite"/>
    </source>
</evidence>
<sequence>MPTQTPQTVSPSVHREPWGTTPAGQQVSLYTLRNKNHLTVQVSEFGAVLVSIRTPDRHGRFEDIVLGHHQLEPYLDRKTAQFFGATIGRFGNRIAHGTFSLEGQTYALACNNSPNALHGGPQGFDMVLWESAGFVQEQGVGVKLSYLSKDGEEGYPGNLQVTVTYTLTDLDELHIDYQASTDRTTVLNLTNHTFFNLSGNARRDVLNHELTIYADAFTPTDAELIPTGELLSVQGTALDFRTPHTLGARIRSEDGHLKLAGGYDHNYVLRNSGLRHAATLFEPLSGRVLETFTTEPGMQLYSGNFLDGSVTGKNGRCYQQHDGVCLETQHFPDSPNQPQFPSTVLQPETTFHSRTIYAFKQRPLNL</sequence>
<evidence type="ECO:0000256" key="4">
    <source>
        <dbReference type="ARBA" id="ARBA00023277"/>
    </source>
</evidence>
<dbReference type="SUPFAM" id="SSF74650">
    <property type="entry name" value="Galactose mutarotase-like"/>
    <property type="match status" value="1"/>
</dbReference>
<keyword evidence="8" id="KW-1185">Reference proteome</keyword>
<feature type="compositionally biased region" description="Polar residues" evidence="6">
    <location>
        <begin position="1"/>
        <end position="11"/>
    </location>
</feature>
<comment type="catalytic activity">
    <reaction evidence="5">
        <text>alpha-D-glucose = beta-D-glucose</text>
        <dbReference type="Rhea" id="RHEA:10264"/>
        <dbReference type="ChEBI" id="CHEBI:15903"/>
        <dbReference type="ChEBI" id="CHEBI:17925"/>
        <dbReference type="EC" id="5.1.3.3"/>
    </reaction>
</comment>
<dbReference type="InterPro" id="IPR008183">
    <property type="entry name" value="Aldose_1/G6P_1-epimerase"/>
</dbReference>
<dbReference type="InterPro" id="IPR015443">
    <property type="entry name" value="Aldose_1-epimerase"/>
</dbReference>
<dbReference type="Proteomes" id="UP000632222">
    <property type="component" value="Unassembled WGS sequence"/>
</dbReference>
<evidence type="ECO:0000313" key="7">
    <source>
        <dbReference type="EMBL" id="GGJ53459.1"/>
    </source>
</evidence>
<feature type="region of interest" description="Disordered" evidence="6">
    <location>
        <begin position="1"/>
        <end position="21"/>
    </location>
</feature>
<dbReference type="Pfam" id="PF01263">
    <property type="entry name" value="Aldose_epim"/>
    <property type="match status" value="1"/>
</dbReference>
<dbReference type="InterPro" id="IPR047215">
    <property type="entry name" value="Galactose_mutarotase-like"/>
</dbReference>
<proteinExistence type="inferred from homology"/>
<dbReference type="PIRSF" id="PIRSF005096">
    <property type="entry name" value="GALM"/>
    <property type="match status" value="1"/>
</dbReference>
<dbReference type="PANTHER" id="PTHR10091">
    <property type="entry name" value="ALDOSE-1-EPIMERASE"/>
    <property type="match status" value="1"/>
</dbReference>
<evidence type="ECO:0000256" key="5">
    <source>
        <dbReference type="PIRNR" id="PIRNR005096"/>
    </source>
</evidence>
<dbReference type="RefSeq" id="WP_189007206.1">
    <property type="nucleotide sequence ID" value="NZ_BMOD01000027.1"/>
</dbReference>
<evidence type="ECO:0000313" key="8">
    <source>
        <dbReference type="Proteomes" id="UP000632222"/>
    </source>
</evidence>
<comment type="similarity">
    <text evidence="2 5">Belongs to the aldose epimerase family.</text>
</comment>
<gene>
    <name evidence="7" type="ORF">GCM10008938_44370</name>
</gene>
<dbReference type="InterPro" id="IPR011013">
    <property type="entry name" value="Gal_mutarotase_sf_dom"/>
</dbReference>
<evidence type="ECO:0000256" key="3">
    <source>
        <dbReference type="ARBA" id="ARBA00023235"/>
    </source>
</evidence>
<accession>A0ABQ2DF72</accession>
<dbReference type="PANTHER" id="PTHR10091:SF0">
    <property type="entry name" value="GALACTOSE MUTAROTASE"/>
    <property type="match status" value="1"/>
</dbReference>
<comment type="caution">
    <text evidence="7">The sequence shown here is derived from an EMBL/GenBank/DDBJ whole genome shotgun (WGS) entry which is preliminary data.</text>
</comment>
<reference evidence="8" key="1">
    <citation type="journal article" date="2019" name="Int. J. Syst. Evol. Microbiol.">
        <title>The Global Catalogue of Microorganisms (GCM) 10K type strain sequencing project: providing services to taxonomists for standard genome sequencing and annotation.</title>
        <authorList>
            <consortium name="The Broad Institute Genomics Platform"/>
            <consortium name="The Broad Institute Genome Sequencing Center for Infectious Disease"/>
            <person name="Wu L."/>
            <person name="Ma J."/>
        </authorList>
    </citation>
    <scope>NUCLEOTIDE SEQUENCE [LARGE SCALE GENOMIC DNA]</scope>
    <source>
        <strain evidence="8">JCM 14370</strain>
    </source>
</reference>
<keyword evidence="4 5" id="KW-0119">Carbohydrate metabolism</keyword>
<protein>
    <recommendedName>
        <fullName evidence="5">Aldose 1-epimerase</fullName>
        <ecNumber evidence="5">5.1.3.3</ecNumber>
    </recommendedName>
</protein>
<dbReference type="EMBL" id="BMOD01000027">
    <property type="protein sequence ID" value="GGJ53459.1"/>
    <property type="molecule type" value="Genomic_DNA"/>
</dbReference>
<dbReference type="EC" id="5.1.3.3" evidence="5"/>
<organism evidence="7 8">
    <name type="scientific">Deinococcus roseus</name>
    <dbReference type="NCBI Taxonomy" id="392414"/>
    <lineage>
        <taxon>Bacteria</taxon>
        <taxon>Thermotogati</taxon>
        <taxon>Deinococcota</taxon>
        <taxon>Deinococci</taxon>
        <taxon>Deinococcales</taxon>
        <taxon>Deinococcaceae</taxon>
        <taxon>Deinococcus</taxon>
    </lineage>
</organism>
<dbReference type="InterPro" id="IPR014718">
    <property type="entry name" value="GH-type_carb-bd"/>
</dbReference>
<evidence type="ECO:0000256" key="2">
    <source>
        <dbReference type="ARBA" id="ARBA00006206"/>
    </source>
</evidence>